<dbReference type="InterPro" id="IPR052781">
    <property type="entry name" value="Cys_protease_inhibitor_I42"/>
</dbReference>
<dbReference type="Pfam" id="PF09394">
    <property type="entry name" value="Inhibitor_I42"/>
    <property type="match status" value="1"/>
</dbReference>
<dbReference type="SUPFAM" id="SSF141066">
    <property type="entry name" value="ICP-like"/>
    <property type="match status" value="1"/>
</dbReference>
<dbReference type="InterPro" id="IPR036331">
    <property type="entry name" value="Chagasin-like_sf"/>
</dbReference>
<dbReference type="PANTHER" id="PTHR36530:SF1">
    <property type="entry name" value="AMOEBIASIN-1"/>
    <property type="match status" value="1"/>
</dbReference>
<sequence>MITAIIFWLVSESHSQLHEMNVKSGETFTIEFPASPTTGYTWHMLENQSNTPSIATLLESVYRPDHPATDNQGHQMCGGGGIQKFVFKASSKGTNDLQFVYKRSWENTNPAPEVYRVTVS</sequence>
<dbReference type="PANTHER" id="PTHR36530">
    <property type="entry name" value="INHIBITOR OF CYSTEINE PEPTIDASE"/>
    <property type="match status" value="1"/>
</dbReference>
<evidence type="ECO:0000313" key="4">
    <source>
        <dbReference type="EMBL" id="KAK2947391.1"/>
    </source>
</evidence>
<keyword evidence="5" id="KW-1185">Reference proteome</keyword>
<dbReference type="Proteomes" id="UP001281761">
    <property type="component" value="Unassembled WGS sequence"/>
</dbReference>
<comment type="caution">
    <text evidence="4">The sequence shown here is derived from an EMBL/GenBank/DDBJ whole genome shotgun (WGS) entry which is preliminary data.</text>
</comment>
<dbReference type="Gene3D" id="2.60.40.2020">
    <property type="match status" value="1"/>
</dbReference>
<proteinExistence type="predicted"/>
<evidence type="ECO:0000256" key="1">
    <source>
        <dbReference type="ARBA" id="ARBA00022690"/>
    </source>
</evidence>
<gene>
    <name evidence="4" type="ORF">BLNAU_17637</name>
</gene>
<evidence type="ECO:0000259" key="3">
    <source>
        <dbReference type="Pfam" id="PF09394"/>
    </source>
</evidence>
<evidence type="ECO:0000256" key="2">
    <source>
        <dbReference type="ARBA" id="ARBA00022704"/>
    </source>
</evidence>
<keyword evidence="2" id="KW-0789">Thiol protease inhibitor</keyword>
<feature type="domain" description="Proteinase inhibitor I42 chagasin" evidence="3">
    <location>
        <begin position="21"/>
        <end position="119"/>
    </location>
</feature>
<name>A0ABQ9X6I3_9EUKA</name>
<protein>
    <submittedName>
        <fullName evidence="4">Inhibitor of cysteine peptidase</fullName>
    </submittedName>
</protein>
<dbReference type="InterPro" id="IPR018990">
    <property type="entry name" value="Prot_inh_I42_chagasin"/>
</dbReference>
<organism evidence="4 5">
    <name type="scientific">Blattamonas nauphoetae</name>
    <dbReference type="NCBI Taxonomy" id="2049346"/>
    <lineage>
        <taxon>Eukaryota</taxon>
        <taxon>Metamonada</taxon>
        <taxon>Preaxostyla</taxon>
        <taxon>Oxymonadida</taxon>
        <taxon>Blattamonas</taxon>
    </lineage>
</organism>
<evidence type="ECO:0000313" key="5">
    <source>
        <dbReference type="Proteomes" id="UP001281761"/>
    </source>
</evidence>
<keyword evidence="1" id="KW-0646">Protease inhibitor</keyword>
<dbReference type="EMBL" id="JARBJD010000202">
    <property type="protein sequence ID" value="KAK2947391.1"/>
    <property type="molecule type" value="Genomic_DNA"/>
</dbReference>
<reference evidence="4 5" key="1">
    <citation type="journal article" date="2022" name="bioRxiv">
        <title>Genomics of Preaxostyla Flagellates Illuminates Evolutionary Transitions and the Path Towards Mitochondrial Loss.</title>
        <authorList>
            <person name="Novak L.V.F."/>
            <person name="Treitli S.C."/>
            <person name="Pyrih J."/>
            <person name="Halakuc P."/>
            <person name="Pipaliya S.V."/>
            <person name="Vacek V."/>
            <person name="Brzon O."/>
            <person name="Soukal P."/>
            <person name="Eme L."/>
            <person name="Dacks J.B."/>
            <person name="Karnkowska A."/>
            <person name="Elias M."/>
            <person name="Hampl V."/>
        </authorList>
    </citation>
    <scope>NUCLEOTIDE SEQUENCE [LARGE SCALE GENOMIC DNA]</scope>
    <source>
        <strain evidence="4">NAU3</strain>
        <tissue evidence="4">Gut</tissue>
    </source>
</reference>
<accession>A0ABQ9X6I3</accession>